<accession>A0A517L0L8</accession>
<evidence type="ECO:0000313" key="3">
    <source>
        <dbReference type="EMBL" id="QDS69184.1"/>
    </source>
</evidence>
<dbReference type="Gene3D" id="2.60.40.420">
    <property type="entry name" value="Cupredoxins - blue copper proteins"/>
    <property type="match status" value="2"/>
</dbReference>
<proteinExistence type="inferred from homology"/>
<dbReference type="GO" id="GO:0005507">
    <property type="term" value="F:copper ion binding"/>
    <property type="evidence" value="ECO:0007669"/>
    <property type="project" value="InterPro"/>
</dbReference>
<dbReference type="PANTHER" id="PTHR48267">
    <property type="entry name" value="CUPREDOXIN SUPERFAMILY PROTEIN"/>
    <property type="match status" value="1"/>
</dbReference>
<dbReference type="GO" id="GO:0016491">
    <property type="term" value="F:oxidoreductase activity"/>
    <property type="evidence" value="ECO:0007669"/>
    <property type="project" value="InterPro"/>
</dbReference>
<dbReference type="CDD" id="cd13889">
    <property type="entry name" value="CuRO_3_BOD"/>
    <property type="match status" value="1"/>
</dbReference>
<dbReference type="PANTHER" id="PTHR48267:SF1">
    <property type="entry name" value="BILIRUBIN OXIDASE"/>
    <property type="match status" value="1"/>
</dbReference>
<dbReference type="SUPFAM" id="SSF49503">
    <property type="entry name" value="Cupredoxins"/>
    <property type="match status" value="1"/>
</dbReference>
<evidence type="ECO:0000313" key="4">
    <source>
        <dbReference type="Proteomes" id="UP000316270"/>
    </source>
</evidence>
<protein>
    <recommendedName>
        <fullName evidence="2">Plastocyanin-like domain-containing protein</fullName>
    </recommendedName>
</protein>
<gene>
    <name evidence="3" type="ORF">FKW77_000022</name>
</gene>
<comment type="similarity">
    <text evidence="1">Belongs to the multicopper oxidase family.</text>
</comment>
<reference evidence="3 4" key="1">
    <citation type="submission" date="2019-07" db="EMBL/GenBank/DDBJ databases">
        <title>Finished genome of Venturia effusa.</title>
        <authorList>
            <person name="Young C.A."/>
            <person name="Cox M.P."/>
            <person name="Ganley A.R.D."/>
            <person name="David W.J."/>
        </authorList>
    </citation>
    <scope>NUCLEOTIDE SEQUENCE [LARGE SCALE GENOMIC DNA]</scope>
    <source>
        <strain evidence="4">albino</strain>
    </source>
</reference>
<sequence length="365" mass="41035">MAVSRTFILYLVADQQKNATVPWTVIGSDAGLSLKPIQTDTLTISIAERWEVVVDFAQYAGQNVTVQNQRDVGADEDYAGTDRLMRKFTLWFVVGRTVTSTANNGPIPNPLRAVPFPSQTEVADRHFRFEHSNGRWEINGVSIHKVAHFGYDSSVPNIPQVVWSDISERVMAPPRRGSIEIWELQNGGGGWTHPIHIHLIDFQVLSRTGGKRGVLPYEATSLQDVVWLDVGETVRVIARFAPWPGLYMFHCHNLIHEDHEMLAAFNVTQVPGLNLNETNLFIDPMDPVYRARAFNQADFIARSGPFSTQAIQDKVNFFTALDAYADVEKVEAQLEAFWTSNNTTRVKREALEGKPALKRGNLHLE</sequence>
<dbReference type="InterPro" id="IPR011706">
    <property type="entry name" value="Cu-oxidase_C"/>
</dbReference>
<dbReference type="EMBL" id="CP042187">
    <property type="protein sequence ID" value="QDS69184.1"/>
    <property type="molecule type" value="Genomic_DNA"/>
</dbReference>
<dbReference type="InterPro" id="IPR008972">
    <property type="entry name" value="Cupredoxin"/>
</dbReference>
<dbReference type="OrthoDB" id="262547at2759"/>
<evidence type="ECO:0000259" key="2">
    <source>
        <dbReference type="Pfam" id="PF07731"/>
    </source>
</evidence>
<evidence type="ECO:0000256" key="1">
    <source>
        <dbReference type="ARBA" id="ARBA00010609"/>
    </source>
</evidence>
<keyword evidence="4" id="KW-1185">Reference proteome</keyword>
<dbReference type="Proteomes" id="UP000316270">
    <property type="component" value="Chromosome 3"/>
</dbReference>
<dbReference type="STRING" id="50376.A0A517L0L8"/>
<feature type="domain" description="Plastocyanin-like" evidence="2">
    <location>
        <begin position="168"/>
        <end position="268"/>
    </location>
</feature>
<dbReference type="Pfam" id="PF07731">
    <property type="entry name" value="Cu-oxidase_2"/>
    <property type="match status" value="1"/>
</dbReference>
<dbReference type="AlphaFoldDB" id="A0A517L0L8"/>
<organism evidence="3 4">
    <name type="scientific">Venturia effusa</name>
    <dbReference type="NCBI Taxonomy" id="50376"/>
    <lineage>
        <taxon>Eukaryota</taxon>
        <taxon>Fungi</taxon>
        <taxon>Dikarya</taxon>
        <taxon>Ascomycota</taxon>
        <taxon>Pezizomycotina</taxon>
        <taxon>Dothideomycetes</taxon>
        <taxon>Pleosporomycetidae</taxon>
        <taxon>Venturiales</taxon>
        <taxon>Venturiaceae</taxon>
        <taxon>Venturia</taxon>
    </lineage>
</organism>
<dbReference type="InterPro" id="IPR045087">
    <property type="entry name" value="Cu-oxidase_fam"/>
</dbReference>
<name>A0A517L0L8_9PEZI</name>